<feature type="compositionally biased region" description="Acidic residues" evidence="1">
    <location>
        <begin position="37"/>
        <end position="48"/>
    </location>
</feature>
<dbReference type="EMBL" id="SCKG01000018">
    <property type="protein sequence ID" value="TDH00138.1"/>
    <property type="molecule type" value="Genomic_DNA"/>
</dbReference>
<evidence type="ECO:0000313" key="2">
    <source>
        <dbReference type="EMBL" id="TDH00138.1"/>
    </source>
</evidence>
<reference evidence="2 3" key="1">
    <citation type="submission" date="2019-01" db="EMBL/GenBank/DDBJ databases">
        <title>A chromosome-scale genome assembly of the yellow perch, Perca flavescens.</title>
        <authorList>
            <person name="Feron R."/>
            <person name="Morvezen R."/>
            <person name="Bestin A."/>
            <person name="Haffray P."/>
            <person name="Klopp C."/>
            <person name="Zahm M."/>
            <person name="Cabau C."/>
            <person name="Roques C."/>
            <person name="Donnadieu C."/>
            <person name="Bouchez O."/>
            <person name="Christie M."/>
            <person name="Larson W."/>
            <person name="Guiguen Y."/>
        </authorList>
    </citation>
    <scope>NUCLEOTIDE SEQUENCE [LARGE SCALE GENOMIC DNA]</scope>
    <source>
        <strain evidence="2">YP-PL-M2</strain>
        <tissue evidence="2">Blood</tissue>
    </source>
</reference>
<evidence type="ECO:0000256" key="1">
    <source>
        <dbReference type="SAM" id="MobiDB-lite"/>
    </source>
</evidence>
<evidence type="ECO:0000313" key="3">
    <source>
        <dbReference type="Proteomes" id="UP000295070"/>
    </source>
</evidence>
<dbReference type="AlphaFoldDB" id="A0A484CEG7"/>
<accession>A0A484CEG7</accession>
<organism evidence="2 3">
    <name type="scientific">Perca flavescens</name>
    <name type="common">American yellow perch</name>
    <name type="synonym">Morone flavescens</name>
    <dbReference type="NCBI Taxonomy" id="8167"/>
    <lineage>
        <taxon>Eukaryota</taxon>
        <taxon>Metazoa</taxon>
        <taxon>Chordata</taxon>
        <taxon>Craniata</taxon>
        <taxon>Vertebrata</taxon>
        <taxon>Euteleostomi</taxon>
        <taxon>Actinopterygii</taxon>
        <taxon>Neopterygii</taxon>
        <taxon>Teleostei</taxon>
        <taxon>Neoteleostei</taxon>
        <taxon>Acanthomorphata</taxon>
        <taxon>Eupercaria</taxon>
        <taxon>Perciformes</taxon>
        <taxon>Percoidei</taxon>
        <taxon>Percidae</taxon>
        <taxon>Percinae</taxon>
        <taxon>Perca</taxon>
    </lineage>
</organism>
<feature type="compositionally biased region" description="Basic and acidic residues" evidence="1">
    <location>
        <begin position="65"/>
        <end position="74"/>
    </location>
</feature>
<comment type="caution">
    <text evidence="2">The sequence shown here is derived from an EMBL/GenBank/DDBJ whole genome shotgun (WGS) entry which is preliminary data.</text>
</comment>
<feature type="compositionally biased region" description="Polar residues" evidence="1">
    <location>
        <begin position="50"/>
        <end position="64"/>
    </location>
</feature>
<name>A0A484CEG7_PERFV</name>
<gene>
    <name evidence="2" type="ORF">EPR50_G00184950</name>
</gene>
<proteinExistence type="predicted"/>
<feature type="region of interest" description="Disordered" evidence="1">
    <location>
        <begin position="1"/>
        <end position="85"/>
    </location>
</feature>
<protein>
    <submittedName>
        <fullName evidence="2">Uncharacterized protein</fullName>
    </submittedName>
</protein>
<sequence length="85" mass="8723">MLSRIAGRTGNTSEDSEGEAGVQEDAATADTPVSAAAEDEGKDEDVAENTELTSSATENSVNSTKEPEDGEAGREASPPPLTLEQ</sequence>
<feature type="compositionally biased region" description="Low complexity" evidence="1">
    <location>
        <begin position="25"/>
        <end position="36"/>
    </location>
</feature>
<keyword evidence="3" id="KW-1185">Reference proteome</keyword>
<dbReference type="Proteomes" id="UP000295070">
    <property type="component" value="Chromosome 18"/>
</dbReference>